<dbReference type="PANTHER" id="PTHR11705:SF143">
    <property type="entry name" value="SLL0236 PROTEIN"/>
    <property type="match status" value="1"/>
</dbReference>
<evidence type="ECO:0000256" key="16">
    <source>
        <dbReference type="SAM" id="SignalP"/>
    </source>
</evidence>
<dbReference type="PANTHER" id="PTHR11705">
    <property type="entry name" value="PROTEASE FAMILY M14 CARBOXYPEPTIDASE A,B"/>
    <property type="match status" value="1"/>
</dbReference>
<dbReference type="Proteomes" id="UP000608024">
    <property type="component" value="Unassembled WGS sequence"/>
</dbReference>
<feature type="active site" description="Proton donor/acceptor" evidence="14">
    <location>
        <position position="434"/>
    </location>
</feature>
<dbReference type="InterPro" id="IPR000834">
    <property type="entry name" value="Peptidase_M14"/>
</dbReference>
<dbReference type="EMBL" id="BNBT01000191">
    <property type="protein sequence ID" value="GHE93901.1"/>
    <property type="molecule type" value="Genomic_DNA"/>
</dbReference>
<protein>
    <recommendedName>
        <fullName evidence="13">Zinc carboxypeptidase</fullName>
        <ecNumber evidence="12">3.4.17.18</ecNumber>
    </recommendedName>
</protein>
<name>A0A919ABP5_9ACTN</name>
<dbReference type="GO" id="GO:0006508">
    <property type="term" value="P:proteolysis"/>
    <property type="evidence" value="ECO:0007669"/>
    <property type="project" value="UniProtKB-KW"/>
</dbReference>
<evidence type="ECO:0000313" key="18">
    <source>
        <dbReference type="EMBL" id="GHE93901.1"/>
    </source>
</evidence>
<dbReference type="GO" id="GO:0008270">
    <property type="term" value="F:zinc ion binding"/>
    <property type="evidence" value="ECO:0007669"/>
    <property type="project" value="InterPro"/>
</dbReference>
<reference evidence="18" key="2">
    <citation type="submission" date="2020-09" db="EMBL/GenBank/DDBJ databases">
        <authorList>
            <person name="Sun Q."/>
            <person name="Ohkuma M."/>
        </authorList>
    </citation>
    <scope>NUCLEOTIDE SEQUENCE</scope>
    <source>
        <strain evidence="18">JCM 4784</strain>
    </source>
</reference>
<evidence type="ECO:0000256" key="11">
    <source>
        <dbReference type="ARBA" id="ARBA00055464"/>
    </source>
</evidence>
<comment type="catalytic activity">
    <reaction evidence="10">
        <text>Releases a C-terminal residue, which may be hydrophobic or positively charged.</text>
        <dbReference type="EC" id="3.4.17.18"/>
    </reaction>
</comment>
<dbReference type="CDD" id="cd03859">
    <property type="entry name" value="M14_CPT"/>
    <property type="match status" value="1"/>
</dbReference>
<feature type="compositionally biased region" description="Low complexity" evidence="15">
    <location>
        <begin position="28"/>
        <end position="44"/>
    </location>
</feature>
<dbReference type="InterPro" id="IPR006311">
    <property type="entry name" value="TAT_signal"/>
</dbReference>
<evidence type="ECO:0000256" key="5">
    <source>
        <dbReference type="ARBA" id="ARBA00022723"/>
    </source>
</evidence>
<comment type="similarity">
    <text evidence="2 14">Belongs to the peptidase M14 family.</text>
</comment>
<dbReference type="SUPFAM" id="SSF53187">
    <property type="entry name" value="Zn-dependent exopeptidases"/>
    <property type="match status" value="1"/>
</dbReference>
<comment type="cofactor">
    <cofactor evidence="1">
        <name>Zn(2+)</name>
        <dbReference type="ChEBI" id="CHEBI:29105"/>
    </cofactor>
</comment>
<dbReference type="EC" id="3.4.17.18" evidence="12"/>
<feature type="signal peptide" evidence="16">
    <location>
        <begin position="1"/>
        <end position="29"/>
    </location>
</feature>
<keyword evidence="7" id="KW-0378">Hydrolase</keyword>
<evidence type="ECO:0000256" key="12">
    <source>
        <dbReference type="ARBA" id="ARBA00066554"/>
    </source>
</evidence>
<gene>
    <name evidence="18" type="ORF">GCM10018785_69520</name>
</gene>
<evidence type="ECO:0000256" key="9">
    <source>
        <dbReference type="ARBA" id="ARBA00023049"/>
    </source>
</evidence>
<keyword evidence="6 16" id="KW-0732">Signal</keyword>
<proteinExistence type="inferred from homology"/>
<comment type="caution">
    <text evidence="18">The sequence shown here is derived from an EMBL/GenBank/DDBJ whole genome shotgun (WGS) entry which is preliminary data.</text>
</comment>
<dbReference type="PROSITE" id="PS51318">
    <property type="entry name" value="TAT"/>
    <property type="match status" value="1"/>
</dbReference>
<evidence type="ECO:0000256" key="6">
    <source>
        <dbReference type="ARBA" id="ARBA00022729"/>
    </source>
</evidence>
<dbReference type="GO" id="GO:0005615">
    <property type="term" value="C:extracellular space"/>
    <property type="evidence" value="ECO:0007669"/>
    <property type="project" value="TreeGrafter"/>
</dbReference>
<dbReference type="SMART" id="SM00631">
    <property type="entry name" value="Zn_pept"/>
    <property type="match status" value="1"/>
</dbReference>
<dbReference type="Pfam" id="PF20773">
    <property type="entry name" value="InhA-like_MAM"/>
    <property type="match status" value="1"/>
</dbReference>
<keyword evidence="8" id="KW-0862">Zinc</keyword>
<evidence type="ECO:0000256" key="15">
    <source>
        <dbReference type="SAM" id="MobiDB-lite"/>
    </source>
</evidence>
<dbReference type="PRINTS" id="PR00765">
    <property type="entry name" value="CRBOXYPTASEA"/>
</dbReference>
<dbReference type="InterPro" id="IPR033810">
    <property type="entry name" value="Carboxypeptidase_T"/>
</dbReference>
<feature type="region of interest" description="Disordered" evidence="15">
    <location>
        <begin position="28"/>
        <end position="86"/>
    </location>
</feature>
<dbReference type="GO" id="GO:0004181">
    <property type="term" value="F:metallocarboxypeptidase activity"/>
    <property type="evidence" value="ECO:0007669"/>
    <property type="project" value="InterPro"/>
</dbReference>
<evidence type="ECO:0000256" key="8">
    <source>
        <dbReference type="ARBA" id="ARBA00022833"/>
    </source>
</evidence>
<evidence type="ECO:0000256" key="3">
    <source>
        <dbReference type="ARBA" id="ARBA00022645"/>
    </source>
</evidence>
<keyword evidence="9" id="KW-0482">Metalloprotease</keyword>
<evidence type="ECO:0000256" key="2">
    <source>
        <dbReference type="ARBA" id="ARBA00005988"/>
    </source>
</evidence>
<keyword evidence="3 18" id="KW-0121">Carboxypeptidase</keyword>
<evidence type="ECO:0000256" key="7">
    <source>
        <dbReference type="ARBA" id="ARBA00022801"/>
    </source>
</evidence>
<evidence type="ECO:0000256" key="13">
    <source>
        <dbReference type="ARBA" id="ARBA00074273"/>
    </source>
</evidence>
<keyword evidence="5" id="KW-0479">Metal-binding</keyword>
<dbReference type="FunFam" id="3.40.630.10:FF:000084">
    <property type="entry name" value="Carboxypeptidase B2"/>
    <property type="match status" value="1"/>
</dbReference>
<accession>A0A919ABP5</accession>
<feature type="chain" id="PRO_5037502375" description="Zinc carboxypeptidase" evidence="16">
    <location>
        <begin position="30"/>
        <end position="1029"/>
    </location>
</feature>
<evidence type="ECO:0000256" key="14">
    <source>
        <dbReference type="PROSITE-ProRule" id="PRU01379"/>
    </source>
</evidence>
<evidence type="ECO:0000313" key="19">
    <source>
        <dbReference type="Proteomes" id="UP000608024"/>
    </source>
</evidence>
<sequence length="1029" mass="109762">MRRTARARSVLATAALLAAGLAAAPHAQADPPVTAPAAAPGEAPGKTADKASGKAPRKASGKASGEALGRSAGNAPGTAASKDGGQKVRVYRGEVTKKQLPLVLRAGQDAHELAGQLPRTGAGRVELYLTAAQAQVLRRQGVQLSEHTVPRAAERRVAAQGDGVYRPYSGKGGLQEEILATARAHPRLTKAVSLGKTVQGKDIWALKLSKDARKTKDGAKPATLYMSNQHAREWITPEMTRRLMHHYLDRYGKDKQITELVDASELWFVLSANPDGYDFTHAAGGERQWRKNLRDINGDGRITAGDGVDLNRNFAYKWGYDNEGSSPRPSSETYRGAKAMSEPETRAIDRFQKRIGFTYGINYHSAAELILYGVGWQVATPTPDDVLYTSLAGTPEKPAIPGYRPQVSSELYTTNGEADGHAGNVNGIAMFTPEMSTCQSASRLDPDDPWRPEDCASVFTFPDDEKLIQQEFAKNVPFALAVARSALHPDRPVSVPGIAAPDFTPDSFTTSYARTQQQVAVTARKSVRDKRLVYRVNGGPPRRAPLKPWKGGKTFGGEDNLYFDQYRAPVSGARPGDRVEVSFTGTTAAGRPTRSAPFTYTLAKRPAARTLVVAEEGAGASQTRTYLDALKANGHTAAVWDVTRRGAPHPLGVLSHFRTVVHHTGDTVPGAPTQLALRAYLNEGGKLIETGEQAGGATDLGAALSDDFAQYYLGAYERLPAPGADRFTGRGALAGTDSALAGAAGNPLDKAGRYTLTSEQLPPAQFPRFAGAPAGTYPGLANPYAPHTGRHMAAATHTDRDYQRLTRTVDLSGVSAADRPQLRLALNWNLEAGFDHGLVEAHTAGAEDWTTLADLNGASSTAVPARCEAGFHLAAHPFLRHYLTRTPQSCTATGTSGSWNSFTGSSGGWKQTAFDLSAYAGTKVEISLSAVTDPSDGGRGLFADDIRLVTGETTTDTEGFETSLGAWRPAPPPPGSPDITGDWARTGELHTPYAALTTRDSVLLGFGFEHLPDAGRRAALMKAALAHLR</sequence>
<evidence type="ECO:0000256" key="4">
    <source>
        <dbReference type="ARBA" id="ARBA00022670"/>
    </source>
</evidence>
<evidence type="ECO:0000259" key="17">
    <source>
        <dbReference type="PROSITE" id="PS52035"/>
    </source>
</evidence>
<reference evidence="18" key="1">
    <citation type="journal article" date="2014" name="Int. J. Syst. Evol. Microbiol.">
        <title>Complete genome sequence of Corynebacterium casei LMG S-19264T (=DSM 44701T), isolated from a smear-ripened cheese.</title>
        <authorList>
            <consortium name="US DOE Joint Genome Institute (JGI-PGF)"/>
            <person name="Walter F."/>
            <person name="Albersmeier A."/>
            <person name="Kalinowski J."/>
            <person name="Ruckert C."/>
        </authorList>
    </citation>
    <scope>NUCLEOTIDE SEQUENCE</scope>
    <source>
        <strain evidence="18">JCM 4784</strain>
    </source>
</reference>
<comment type="function">
    <text evidence="11">Carboxypeptidase that possesses the specificities of both mammalian Cpase A and B. Thus shows broad substrate specificity, being able to cleave Cbz-Gly-Leu, Cbz-Gly-Val, Cbz-Gly-Phe, Cbz-Gly-Lys and Bz-Gly-Arg in vitro.</text>
</comment>
<organism evidence="18 19">
    <name type="scientific">Streptomyces longispororuber</name>
    <dbReference type="NCBI Taxonomy" id="68230"/>
    <lineage>
        <taxon>Bacteria</taxon>
        <taxon>Bacillati</taxon>
        <taxon>Actinomycetota</taxon>
        <taxon>Actinomycetes</taxon>
        <taxon>Kitasatosporales</taxon>
        <taxon>Streptomycetaceae</taxon>
        <taxon>Streptomyces</taxon>
    </lineage>
</organism>
<keyword evidence="19" id="KW-1185">Reference proteome</keyword>
<evidence type="ECO:0000256" key="10">
    <source>
        <dbReference type="ARBA" id="ARBA00050859"/>
    </source>
</evidence>
<dbReference type="PROSITE" id="PS52035">
    <property type="entry name" value="PEPTIDASE_M14"/>
    <property type="match status" value="1"/>
</dbReference>
<dbReference type="AlphaFoldDB" id="A0A919ABP5"/>
<dbReference type="RefSeq" id="WP_190140163.1">
    <property type="nucleotide sequence ID" value="NZ_BNBT01000191.1"/>
</dbReference>
<feature type="domain" description="Peptidase M14" evidence="17">
    <location>
        <begin position="164"/>
        <end position="486"/>
    </location>
</feature>
<evidence type="ECO:0000256" key="1">
    <source>
        <dbReference type="ARBA" id="ARBA00001947"/>
    </source>
</evidence>
<dbReference type="Pfam" id="PF00246">
    <property type="entry name" value="Peptidase_M14"/>
    <property type="match status" value="1"/>
</dbReference>
<keyword evidence="4" id="KW-0645">Protease</keyword>
<dbReference type="Gene3D" id="3.40.630.10">
    <property type="entry name" value="Zn peptidases"/>
    <property type="match status" value="1"/>
</dbReference>